<dbReference type="SUPFAM" id="SSF52029">
    <property type="entry name" value="GroEL apical domain-like"/>
    <property type="match status" value="1"/>
</dbReference>
<dbReference type="VEuPathDB" id="MicrosporidiaDB:SLOPH_1923"/>
<dbReference type="InterPro" id="IPR027409">
    <property type="entry name" value="GroEL-like_apical_dom_sf"/>
</dbReference>
<evidence type="ECO:0000256" key="2">
    <source>
        <dbReference type="ARBA" id="ARBA00008020"/>
    </source>
</evidence>
<dbReference type="Pfam" id="PF00118">
    <property type="entry name" value="Cpn60_TCP1"/>
    <property type="match status" value="1"/>
</dbReference>
<evidence type="ECO:0000256" key="5">
    <source>
        <dbReference type="ARBA" id="ARBA00022840"/>
    </source>
</evidence>
<dbReference type="InParanoid" id="S7W4U1"/>
<protein>
    <submittedName>
        <fullName evidence="8">T complex protein 1 subunit beta</fullName>
    </submittedName>
</protein>
<keyword evidence="5 7" id="KW-0067">ATP-binding</keyword>
<dbReference type="PROSITE" id="PS00751">
    <property type="entry name" value="TCP1_2"/>
    <property type="match status" value="1"/>
</dbReference>
<dbReference type="PANTHER" id="PTHR11353">
    <property type="entry name" value="CHAPERONIN"/>
    <property type="match status" value="1"/>
</dbReference>
<dbReference type="GO" id="GO:0140662">
    <property type="term" value="F:ATP-dependent protein folding chaperone"/>
    <property type="evidence" value="ECO:0007669"/>
    <property type="project" value="InterPro"/>
</dbReference>
<comment type="function">
    <text evidence="1">Molecular chaperone; assists the folding of proteins upon ATP hydrolysis.</text>
</comment>
<dbReference type="EMBL" id="ATCN01001289">
    <property type="protein sequence ID" value="EPR77775.1"/>
    <property type="molecule type" value="Genomic_DNA"/>
</dbReference>
<dbReference type="Proteomes" id="UP000014978">
    <property type="component" value="Unassembled WGS sequence"/>
</dbReference>
<evidence type="ECO:0000256" key="3">
    <source>
        <dbReference type="ARBA" id="ARBA00011381"/>
    </source>
</evidence>
<dbReference type="STRING" id="1358809.S7W4U1"/>
<dbReference type="Gene3D" id="3.30.260.10">
    <property type="entry name" value="TCP-1-like chaperonin intermediate domain"/>
    <property type="match status" value="1"/>
</dbReference>
<evidence type="ECO:0000256" key="6">
    <source>
        <dbReference type="ARBA" id="ARBA00023186"/>
    </source>
</evidence>
<dbReference type="SUPFAM" id="SSF54849">
    <property type="entry name" value="GroEL-intermediate domain like"/>
    <property type="match status" value="1"/>
</dbReference>
<comment type="caution">
    <text evidence="8">The sequence shown here is derived from an EMBL/GenBank/DDBJ whole genome shotgun (WGS) entry which is preliminary data.</text>
</comment>
<sequence>MNSFSYLDFGASEERGEDAKREFISGTTLVGDILKSTLGPKGMVKLLTTGKEITVTNDGATILKNLIINSASAKLIINSSVSQDWEEGDGTTTIAVLTSLILEECRKLKIAPINIIKGLELGLDKCIETLDKISETCKEEDLLSLAKTTLCSKVVRCDLDKFGKLCVDAVQRIKGYSLDRINFVKVAGRLEDSYLEEGFILDRDQDINLQNPKIMIANCTLDADKVKIFSAKIKVNSIKDLSDLEKAEKDRMKAKIEKMCSYNIDCFINRQLIYDYPSQLFNENGVVPLEHADFDGVERLASVLGGKIVSTFDGLDDNSFGTCKEVKNITIGNKKMVQFSGLKSGACTIVLKGSSKEVLDEAERSIHDALCVLKRISTTNKIIYGGGAPEMNMANNLNQYALKIEDKESSAVFALSNALERIPQILAENGGLDGEAIKSKLRSLHTKGKITFGVDFDAKDLTCMKTKGVVESLRIKKRIMRAAVETAQMLIKCDAIIKCKPRERTRH</sequence>
<dbReference type="FunCoup" id="S7W4U1">
    <property type="interactions" value="327"/>
</dbReference>
<dbReference type="AlphaFoldDB" id="S7W4U1"/>
<dbReference type="Gene3D" id="1.10.560.10">
    <property type="entry name" value="GroEL-like equatorial domain"/>
    <property type="match status" value="1"/>
</dbReference>
<dbReference type="PROSITE" id="PS00750">
    <property type="entry name" value="TCP1_1"/>
    <property type="match status" value="1"/>
</dbReference>
<accession>S7W4U1</accession>
<keyword evidence="9" id="KW-1185">Reference proteome</keyword>
<organism evidence="8 9">
    <name type="scientific">Spraguea lophii (strain 42_110)</name>
    <name type="common">Microsporidian parasite</name>
    <dbReference type="NCBI Taxonomy" id="1358809"/>
    <lineage>
        <taxon>Eukaryota</taxon>
        <taxon>Fungi</taxon>
        <taxon>Fungi incertae sedis</taxon>
        <taxon>Microsporidia</taxon>
        <taxon>Spragueidae</taxon>
        <taxon>Spraguea</taxon>
    </lineage>
</organism>
<comment type="similarity">
    <text evidence="2 7">Belongs to the TCP-1 chaperonin family.</text>
</comment>
<name>S7W4U1_SPRLO</name>
<keyword evidence="4 7" id="KW-0547">Nucleotide-binding</keyword>
<dbReference type="HOGENOM" id="CLU_008891_6_2_1"/>
<dbReference type="OMA" id="CAEMVMS"/>
<evidence type="ECO:0000256" key="4">
    <source>
        <dbReference type="ARBA" id="ARBA00022741"/>
    </source>
</evidence>
<evidence type="ECO:0000256" key="1">
    <source>
        <dbReference type="ARBA" id="ARBA00002912"/>
    </source>
</evidence>
<keyword evidence="6 7" id="KW-0143">Chaperone</keyword>
<dbReference type="InterPro" id="IPR017998">
    <property type="entry name" value="Chaperone_TCP-1"/>
</dbReference>
<dbReference type="Gene3D" id="3.50.7.10">
    <property type="entry name" value="GroEL"/>
    <property type="match status" value="1"/>
</dbReference>
<dbReference type="PRINTS" id="PR00304">
    <property type="entry name" value="TCOMPLEXTCP1"/>
</dbReference>
<gene>
    <name evidence="8" type="ORF">SLOPH_1923</name>
</gene>
<evidence type="ECO:0000256" key="7">
    <source>
        <dbReference type="RuleBase" id="RU004187"/>
    </source>
</evidence>
<proteinExistence type="inferred from homology"/>
<evidence type="ECO:0000313" key="9">
    <source>
        <dbReference type="Proteomes" id="UP000014978"/>
    </source>
</evidence>
<dbReference type="InterPro" id="IPR002423">
    <property type="entry name" value="Cpn60/GroEL/TCP-1"/>
</dbReference>
<dbReference type="GO" id="GO:0016887">
    <property type="term" value="F:ATP hydrolysis activity"/>
    <property type="evidence" value="ECO:0007669"/>
    <property type="project" value="InterPro"/>
</dbReference>
<dbReference type="InterPro" id="IPR027413">
    <property type="entry name" value="GROEL-like_equatorial_sf"/>
</dbReference>
<dbReference type="GO" id="GO:0005524">
    <property type="term" value="F:ATP binding"/>
    <property type="evidence" value="ECO:0007669"/>
    <property type="project" value="UniProtKB-KW"/>
</dbReference>
<comment type="subunit">
    <text evidence="3">Component of the T-complex protein 1 (TCP1) complex.</text>
</comment>
<dbReference type="GO" id="GO:0051082">
    <property type="term" value="F:unfolded protein binding"/>
    <property type="evidence" value="ECO:0007669"/>
    <property type="project" value="EnsemblFungi"/>
</dbReference>
<dbReference type="InterPro" id="IPR027410">
    <property type="entry name" value="TCP-1-like_intermed_sf"/>
</dbReference>
<dbReference type="GO" id="GO:0005832">
    <property type="term" value="C:chaperonin-containing T-complex"/>
    <property type="evidence" value="ECO:0007669"/>
    <property type="project" value="EnsemblFungi"/>
</dbReference>
<dbReference type="OrthoDB" id="10248520at2759"/>
<dbReference type="InterPro" id="IPR002194">
    <property type="entry name" value="Chaperonin_TCP-1_CS"/>
</dbReference>
<dbReference type="SUPFAM" id="SSF48592">
    <property type="entry name" value="GroEL equatorial domain-like"/>
    <property type="match status" value="1"/>
</dbReference>
<evidence type="ECO:0000313" key="8">
    <source>
        <dbReference type="EMBL" id="EPR77775.1"/>
    </source>
</evidence>
<reference evidence="9" key="1">
    <citation type="journal article" date="2013" name="PLoS Genet.">
        <title>The genome of Spraguea lophii and the basis of host-microsporidian interactions.</title>
        <authorList>
            <person name="Campbell S.E."/>
            <person name="Williams T.A."/>
            <person name="Yousuf A."/>
            <person name="Soanes D.M."/>
            <person name="Paszkiewicz K.H."/>
            <person name="Williams B.A.P."/>
        </authorList>
    </citation>
    <scope>NUCLEOTIDE SEQUENCE [LARGE SCALE GENOMIC DNA]</scope>
    <source>
        <strain evidence="9">42_110</strain>
    </source>
</reference>